<comment type="caution">
    <text evidence="2">The sequence shown here is derived from an EMBL/GenBank/DDBJ whole genome shotgun (WGS) entry which is preliminary data.</text>
</comment>
<dbReference type="EMBL" id="QFCQ01000075">
    <property type="protein sequence ID" value="RDW12630.1"/>
    <property type="molecule type" value="Genomic_DNA"/>
</dbReference>
<evidence type="ECO:0000313" key="3">
    <source>
        <dbReference type="Proteomes" id="UP000256679"/>
    </source>
</evidence>
<dbReference type="AlphaFoldDB" id="A0A3D8P987"/>
<keyword evidence="3" id="KW-1185">Reference proteome</keyword>
<protein>
    <submittedName>
        <fullName evidence="2">Uncharacterized protein</fullName>
    </submittedName>
</protein>
<reference evidence="2 3" key="1">
    <citation type="submission" date="2018-05" db="EMBL/GenBank/DDBJ databases">
        <title>Whole genome sequencing of Paracoccus thiocyanatus SST.</title>
        <authorList>
            <person name="Ghosh W."/>
            <person name="Rameez M.J."/>
            <person name="Roy C."/>
        </authorList>
    </citation>
    <scope>NUCLEOTIDE SEQUENCE [LARGE SCALE GENOMIC DNA]</scope>
    <source>
        <strain evidence="2 3">SST</strain>
    </source>
</reference>
<sequence>MRPFLIAFLVCFSLPSFADEGAAPVLGALTAEDIQDARQRLLELGGPDAALLDASGCKMCSKGKACGDSCISRDKQCRKGVGCACDG</sequence>
<evidence type="ECO:0000256" key="1">
    <source>
        <dbReference type="SAM" id="SignalP"/>
    </source>
</evidence>
<gene>
    <name evidence="2" type="ORF">DIE28_12505</name>
</gene>
<feature type="chain" id="PRO_5017751540" evidence="1">
    <location>
        <begin position="19"/>
        <end position="87"/>
    </location>
</feature>
<organism evidence="2 3">
    <name type="scientific">Paracoccus thiocyanatus</name>
    <dbReference type="NCBI Taxonomy" id="34006"/>
    <lineage>
        <taxon>Bacteria</taxon>
        <taxon>Pseudomonadati</taxon>
        <taxon>Pseudomonadota</taxon>
        <taxon>Alphaproteobacteria</taxon>
        <taxon>Rhodobacterales</taxon>
        <taxon>Paracoccaceae</taxon>
        <taxon>Paracoccus</taxon>
    </lineage>
</organism>
<proteinExistence type="predicted"/>
<evidence type="ECO:0000313" key="2">
    <source>
        <dbReference type="EMBL" id="RDW12630.1"/>
    </source>
</evidence>
<accession>A0A3D8P987</accession>
<keyword evidence="1" id="KW-0732">Signal</keyword>
<name>A0A3D8P987_9RHOB</name>
<feature type="signal peptide" evidence="1">
    <location>
        <begin position="1"/>
        <end position="18"/>
    </location>
</feature>
<dbReference type="Proteomes" id="UP000256679">
    <property type="component" value="Unassembled WGS sequence"/>
</dbReference>